<name>A0A4T0X652_9ASCO</name>
<dbReference type="Pfam" id="PF10358">
    <property type="entry name" value="NT-C2"/>
    <property type="match status" value="1"/>
</dbReference>
<protein>
    <recommendedName>
        <fullName evidence="1">C2 NT-type domain-containing protein</fullName>
    </recommendedName>
</protein>
<dbReference type="InterPro" id="IPR019448">
    <property type="entry name" value="NT-C2"/>
</dbReference>
<dbReference type="EMBL" id="SELW01000165">
    <property type="protein sequence ID" value="TID30314.1"/>
    <property type="molecule type" value="Genomic_DNA"/>
</dbReference>
<evidence type="ECO:0000313" key="3">
    <source>
        <dbReference type="Proteomes" id="UP000307173"/>
    </source>
</evidence>
<keyword evidence="3" id="KW-1185">Reference proteome</keyword>
<reference evidence="2 3" key="1">
    <citation type="journal article" date="2019" name="Front. Genet.">
        <title>Whole-Genome Sequencing of the Opportunistic Yeast Pathogen Candida inconspicua Uncovers Its Hybrid Origin.</title>
        <authorList>
            <person name="Mixao V."/>
            <person name="Hansen A.P."/>
            <person name="Saus E."/>
            <person name="Boekhout T."/>
            <person name="Lass-Florl C."/>
            <person name="Gabaldon T."/>
        </authorList>
    </citation>
    <scope>NUCLEOTIDE SEQUENCE [LARGE SCALE GENOMIC DNA]</scope>
    <source>
        <strain evidence="2 3">CBS 180</strain>
    </source>
</reference>
<dbReference type="Proteomes" id="UP000307173">
    <property type="component" value="Unassembled WGS sequence"/>
</dbReference>
<evidence type="ECO:0000259" key="1">
    <source>
        <dbReference type="PROSITE" id="PS51840"/>
    </source>
</evidence>
<comment type="caution">
    <text evidence="2">The sequence shown here is derived from an EMBL/GenBank/DDBJ whole genome shotgun (WGS) entry which is preliminary data.</text>
</comment>
<proteinExistence type="predicted"/>
<sequence>MGKAEFRVEATVRELVNVPLFDGAEVYIVWTISGSPLSGEKIHHSHLSTILNGTVPVRNHRASFQMHGEISGTFKVQTKVGGGGGGGGDGDGSENVEAEDKWLCIQFLLKRKSKGKVKGKNGSGDELLGVVNLNLVEFMNEKDRKELRLLLEDSKTNCIAKMSVWVKCIDGSSSIKYHTSARSRGSTTVVGSTLDEGILGSKKNVVRATTTTSTNSVPLPKAVSTRTASTGNDEMEVSADTQTMMIRACEEALQDTSIMNELLNNTYRFTWQLKTHRYKEFSPTECVRDIVERNGNGWKKNDEGMNMIDVVVADEIERLHIGKHGFIDSESDEEWEIARNEAGVFDEFNGESSSDEGDNEDSNFEAVEDELRRIYYRSNKKNKVNRLRPLSEADVREDLRSWHVNV</sequence>
<evidence type="ECO:0000313" key="2">
    <source>
        <dbReference type="EMBL" id="TID30314.1"/>
    </source>
</evidence>
<accession>A0A4T0X652</accession>
<dbReference type="STRING" id="52247.A0A4T0X652"/>
<organism evidence="2 3">
    <name type="scientific">Pichia inconspicua</name>
    <dbReference type="NCBI Taxonomy" id="52247"/>
    <lineage>
        <taxon>Eukaryota</taxon>
        <taxon>Fungi</taxon>
        <taxon>Dikarya</taxon>
        <taxon>Ascomycota</taxon>
        <taxon>Saccharomycotina</taxon>
        <taxon>Pichiomycetes</taxon>
        <taxon>Pichiales</taxon>
        <taxon>Pichiaceae</taxon>
        <taxon>Pichia</taxon>
    </lineage>
</organism>
<dbReference type="PROSITE" id="PS51840">
    <property type="entry name" value="C2_NT"/>
    <property type="match status" value="1"/>
</dbReference>
<dbReference type="AlphaFoldDB" id="A0A4T0X652"/>
<feature type="domain" description="C2 NT-type" evidence="1">
    <location>
        <begin position="1"/>
        <end position="168"/>
    </location>
</feature>
<gene>
    <name evidence="2" type="ORF">CANINC_001101</name>
</gene>
<dbReference type="OrthoDB" id="3365224at2759"/>